<dbReference type="EMBL" id="JAUEDM010000003">
    <property type="protein sequence ID" value="KAK3322120.1"/>
    <property type="molecule type" value="Genomic_DNA"/>
</dbReference>
<reference evidence="2" key="2">
    <citation type="submission" date="2023-06" db="EMBL/GenBank/DDBJ databases">
        <authorList>
            <consortium name="Lawrence Berkeley National Laboratory"/>
            <person name="Haridas S."/>
            <person name="Hensen N."/>
            <person name="Bonometti L."/>
            <person name="Westerberg I."/>
            <person name="Brannstrom I.O."/>
            <person name="Guillou S."/>
            <person name="Cros-Aarteil S."/>
            <person name="Calhoun S."/>
            <person name="Kuo A."/>
            <person name="Mondo S."/>
            <person name="Pangilinan J."/>
            <person name="Riley R."/>
            <person name="Labutti K."/>
            <person name="Andreopoulos B."/>
            <person name="Lipzen A."/>
            <person name="Chen C."/>
            <person name="Yanf M."/>
            <person name="Daum C."/>
            <person name="Ng V."/>
            <person name="Clum A."/>
            <person name="Steindorff A."/>
            <person name="Ohm R."/>
            <person name="Martin F."/>
            <person name="Silar P."/>
            <person name="Natvig D."/>
            <person name="Lalanne C."/>
            <person name="Gautier V."/>
            <person name="Ament-Velasquez S.L."/>
            <person name="Kruys A."/>
            <person name="Hutchinson M.I."/>
            <person name="Powell A.J."/>
            <person name="Barry K."/>
            <person name="Miller A.N."/>
            <person name="Grigoriev I.V."/>
            <person name="Debuchy R."/>
            <person name="Gladieux P."/>
            <person name="Thoren M.H."/>
            <person name="Johannesson H."/>
        </authorList>
    </citation>
    <scope>NUCLEOTIDE SEQUENCE</scope>
    <source>
        <strain evidence="2">CBS 118394</strain>
    </source>
</reference>
<feature type="compositionally biased region" description="Basic and acidic residues" evidence="1">
    <location>
        <begin position="31"/>
        <end position="44"/>
    </location>
</feature>
<dbReference type="Proteomes" id="UP001283341">
    <property type="component" value="Unassembled WGS sequence"/>
</dbReference>
<sequence length="205" mass="22159">MGRDLPFAFRVPPVRRGCHWYPQVSLITKSSEEGSRLSGEEQNPREVSPGVSGGMLPSVFAQSPETTVLRLGQADSGSLALILPRTEQVKTAHYCVWVGKAKRGRLGSAECQWGMAAKPMPSKAIHGWPSSGYLPGLKPDMGKGKGKGKMDEAAAERIRRARGNEDDFVRRATIAAKKNKEAEEPKDDTKGGKGGSGDTKQDQNK</sequence>
<feature type="compositionally biased region" description="Basic and acidic residues" evidence="1">
    <location>
        <begin position="178"/>
        <end position="191"/>
    </location>
</feature>
<feature type="region of interest" description="Disordered" evidence="1">
    <location>
        <begin position="31"/>
        <end position="51"/>
    </location>
</feature>
<evidence type="ECO:0000313" key="3">
    <source>
        <dbReference type="Proteomes" id="UP001283341"/>
    </source>
</evidence>
<evidence type="ECO:0000313" key="2">
    <source>
        <dbReference type="EMBL" id="KAK3322120.1"/>
    </source>
</evidence>
<protein>
    <submittedName>
        <fullName evidence="2">Uncharacterized protein</fullName>
    </submittedName>
</protein>
<reference evidence="2" key="1">
    <citation type="journal article" date="2023" name="Mol. Phylogenet. Evol.">
        <title>Genome-scale phylogeny and comparative genomics of the fungal order Sordariales.</title>
        <authorList>
            <person name="Hensen N."/>
            <person name="Bonometti L."/>
            <person name="Westerberg I."/>
            <person name="Brannstrom I.O."/>
            <person name="Guillou S."/>
            <person name="Cros-Aarteil S."/>
            <person name="Calhoun S."/>
            <person name="Haridas S."/>
            <person name="Kuo A."/>
            <person name="Mondo S."/>
            <person name="Pangilinan J."/>
            <person name="Riley R."/>
            <person name="LaButti K."/>
            <person name="Andreopoulos B."/>
            <person name="Lipzen A."/>
            <person name="Chen C."/>
            <person name="Yan M."/>
            <person name="Daum C."/>
            <person name="Ng V."/>
            <person name="Clum A."/>
            <person name="Steindorff A."/>
            <person name="Ohm R.A."/>
            <person name="Martin F."/>
            <person name="Silar P."/>
            <person name="Natvig D.O."/>
            <person name="Lalanne C."/>
            <person name="Gautier V."/>
            <person name="Ament-Velasquez S.L."/>
            <person name="Kruys A."/>
            <person name="Hutchinson M.I."/>
            <person name="Powell A.J."/>
            <person name="Barry K."/>
            <person name="Miller A.N."/>
            <person name="Grigoriev I.V."/>
            <person name="Debuchy R."/>
            <person name="Gladieux P."/>
            <person name="Hiltunen Thoren M."/>
            <person name="Johannesson H."/>
        </authorList>
    </citation>
    <scope>NUCLEOTIDE SEQUENCE</scope>
    <source>
        <strain evidence="2">CBS 118394</strain>
    </source>
</reference>
<proteinExistence type="predicted"/>
<evidence type="ECO:0000256" key="1">
    <source>
        <dbReference type="SAM" id="MobiDB-lite"/>
    </source>
</evidence>
<keyword evidence="3" id="KW-1185">Reference proteome</keyword>
<organism evidence="2 3">
    <name type="scientific">Apodospora peruviana</name>
    <dbReference type="NCBI Taxonomy" id="516989"/>
    <lineage>
        <taxon>Eukaryota</taxon>
        <taxon>Fungi</taxon>
        <taxon>Dikarya</taxon>
        <taxon>Ascomycota</taxon>
        <taxon>Pezizomycotina</taxon>
        <taxon>Sordariomycetes</taxon>
        <taxon>Sordariomycetidae</taxon>
        <taxon>Sordariales</taxon>
        <taxon>Lasiosphaeriaceae</taxon>
        <taxon>Apodospora</taxon>
    </lineage>
</organism>
<comment type="caution">
    <text evidence="2">The sequence shown here is derived from an EMBL/GenBank/DDBJ whole genome shotgun (WGS) entry which is preliminary data.</text>
</comment>
<accession>A0AAE0IBM2</accession>
<name>A0AAE0IBM2_9PEZI</name>
<feature type="compositionally biased region" description="Basic and acidic residues" evidence="1">
    <location>
        <begin position="142"/>
        <end position="170"/>
    </location>
</feature>
<gene>
    <name evidence="2" type="ORF">B0H66DRAFT_531471</name>
</gene>
<dbReference type="AlphaFoldDB" id="A0AAE0IBM2"/>
<feature type="region of interest" description="Disordered" evidence="1">
    <location>
        <begin position="142"/>
        <end position="205"/>
    </location>
</feature>